<reference evidence="13" key="1">
    <citation type="submission" date="2018-09" db="EMBL/GenBank/DDBJ databases">
        <authorList>
            <person name="Zhu H."/>
        </authorList>
    </citation>
    <scope>NUCLEOTIDE SEQUENCE [LARGE SCALE GENOMIC DNA]</scope>
    <source>
        <strain evidence="13">K1W22B-1</strain>
    </source>
</reference>
<comment type="function">
    <text evidence="9">Part of the binding-protein-dependent transport system for D-xylose. Probably responsible for the translocation of the substrate across the membrane.</text>
</comment>
<dbReference type="EMBL" id="QYRP01000002">
    <property type="protein sequence ID" value="RJS45897.1"/>
    <property type="molecule type" value="Genomic_DNA"/>
</dbReference>
<dbReference type="InterPro" id="IPR001851">
    <property type="entry name" value="ABC_transp_permease"/>
</dbReference>
<feature type="transmembrane region" description="Helical" evidence="11">
    <location>
        <begin position="229"/>
        <end position="252"/>
    </location>
</feature>
<evidence type="ECO:0000256" key="8">
    <source>
        <dbReference type="ARBA" id="ARBA00023136"/>
    </source>
</evidence>
<keyword evidence="3" id="KW-1003">Cell membrane</keyword>
<keyword evidence="4" id="KW-0997">Cell inner membrane</keyword>
<evidence type="ECO:0000256" key="10">
    <source>
        <dbReference type="ARBA" id="ARBA00035686"/>
    </source>
</evidence>
<evidence type="ECO:0000256" key="2">
    <source>
        <dbReference type="ARBA" id="ARBA00022448"/>
    </source>
</evidence>
<evidence type="ECO:0000313" key="13">
    <source>
        <dbReference type="Proteomes" id="UP000276542"/>
    </source>
</evidence>
<keyword evidence="2" id="KW-0813">Transport</keyword>
<keyword evidence="7 11" id="KW-1133">Transmembrane helix</keyword>
<name>A0A3A5HD50_9ACTN</name>
<keyword evidence="8 11" id="KW-0472">Membrane</keyword>
<keyword evidence="6 11" id="KW-0812">Transmembrane</keyword>
<dbReference type="PANTHER" id="PTHR32196">
    <property type="entry name" value="ABC TRANSPORTER PERMEASE PROTEIN YPHD-RELATED-RELATED"/>
    <property type="match status" value="1"/>
</dbReference>
<comment type="subcellular location">
    <subcellularLocation>
        <location evidence="1">Cell membrane</location>
        <topology evidence="1">Multi-pass membrane protein</topology>
    </subcellularLocation>
</comment>
<evidence type="ECO:0000256" key="3">
    <source>
        <dbReference type="ARBA" id="ARBA00022475"/>
    </source>
</evidence>
<evidence type="ECO:0000256" key="4">
    <source>
        <dbReference type="ARBA" id="ARBA00022519"/>
    </source>
</evidence>
<feature type="transmembrane region" description="Helical" evidence="11">
    <location>
        <begin position="258"/>
        <end position="276"/>
    </location>
</feature>
<evidence type="ECO:0000313" key="12">
    <source>
        <dbReference type="EMBL" id="RJS45897.1"/>
    </source>
</evidence>
<evidence type="ECO:0000256" key="1">
    <source>
        <dbReference type="ARBA" id="ARBA00004651"/>
    </source>
</evidence>
<keyword evidence="13" id="KW-1185">Reference proteome</keyword>
<dbReference type="AlphaFoldDB" id="A0A3A5HD50"/>
<keyword evidence="5" id="KW-0762">Sugar transport</keyword>
<evidence type="ECO:0000256" key="11">
    <source>
        <dbReference type="SAM" id="Phobius"/>
    </source>
</evidence>
<dbReference type="GO" id="GO:0022857">
    <property type="term" value="F:transmembrane transporter activity"/>
    <property type="evidence" value="ECO:0007669"/>
    <property type="project" value="InterPro"/>
</dbReference>
<dbReference type="PANTHER" id="PTHR32196:SF32">
    <property type="entry name" value="XYLOSE TRANSPORT SYSTEM PERMEASE PROTEIN XYLH"/>
    <property type="match status" value="1"/>
</dbReference>
<feature type="transmembrane region" description="Helical" evidence="11">
    <location>
        <begin position="153"/>
        <end position="177"/>
    </location>
</feature>
<dbReference type="Proteomes" id="UP000276542">
    <property type="component" value="Unassembled WGS sequence"/>
</dbReference>
<evidence type="ECO:0000256" key="6">
    <source>
        <dbReference type="ARBA" id="ARBA00022692"/>
    </source>
</evidence>
<feature type="transmembrane region" description="Helical" evidence="11">
    <location>
        <begin position="306"/>
        <end position="328"/>
    </location>
</feature>
<dbReference type="Pfam" id="PF02653">
    <property type="entry name" value="BPD_transp_2"/>
    <property type="match status" value="1"/>
</dbReference>
<feature type="transmembrane region" description="Helical" evidence="11">
    <location>
        <begin position="66"/>
        <end position="92"/>
    </location>
</feature>
<comment type="caution">
    <text evidence="12">The sequence shown here is derived from an EMBL/GenBank/DDBJ whole genome shotgun (WGS) entry which is preliminary data.</text>
</comment>
<evidence type="ECO:0000256" key="9">
    <source>
        <dbReference type="ARBA" id="ARBA00035611"/>
    </source>
</evidence>
<feature type="transmembrane region" description="Helical" evidence="11">
    <location>
        <begin position="99"/>
        <end position="117"/>
    </location>
</feature>
<accession>A0A3A5HD50</accession>
<dbReference type="CDD" id="cd06579">
    <property type="entry name" value="TM_PBP1_transp_AraH_like"/>
    <property type="match status" value="1"/>
</dbReference>
<dbReference type="RefSeq" id="WP_120059796.1">
    <property type="nucleotide sequence ID" value="NZ_QYRP01000002.1"/>
</dbReference>
<dbReference type="GO" id="GO:0005886">
    <property type="term" value="C:plasma membrane"/>
    <property type="evidence" value="ECO:0007669"/>
    <property type="project" value="UniProtKB-SubCell"/>
</dbReference>
<feature type="transmembrane region" description="Helical" evidence="11">
    <location>
        <begin position="363"/>
        <end position="382"/>
    </location>
</feature>
<dbReference type="OrthoDB" id="3468954at2"/>
<gene>
    <name evidence="12" type="ORF">D4739_06440</name>
</gene>
<feature type="transmembrane region" description="Helical" evidence="11">
    <location>
        <begin position="123"/>
        <end position="146"/>
    </location>
</feature>
<feature type="transmembrane region" description="Helical" evidence="11">
    <location>
        <begin position="42"/>
        <end position="60"/>
    </location>
</feature>
<sequence>MSEVKEAVNGVPADLLDERLIRDEGLKGYVHVFWNRLRGGELGSLPVVIGLIAICAVFYAQDPRFLSSYTLVSMTQFAAPVGIIALGIVLVLLLGEIDLSVGSVSGFGAACMAVFVVDQGHAMLLGLLAGIAVGAAIGVVYAVLYIKLGVPSFVFSLAGLLAFQGGLLYVLGSHGTINLPSDSGLVQFAKFGFVPDALSYVIVSALVLASLGAQLLGRGRRTKAGLSTGSLGVVLVRTGLLGAGLLWLTSYLNIDRGWSYVWVLFAALVVVFDLLLRKTSWGRHLFAVGGNEEAARRSGIRVGRTYLSVFVLCSTLAAFGGLMSAGLLTSVSQSSGTTDTNLTAIAAAVIGGTSLFGGRGSAYAAMLGIIVLQAIQTGLNIVNVDSSVRFMVTGGVLLLAVAIDSVSRRARASSGRG</sequence>
<proteinExistence type="predicted"/>
<organism evidence="12 13">
    <name type="scientific">Nocardioides cavernaquae</name>
    <dbReference type="NCBI Taxonomy" id="2321396"/>
    <lineage>
        <taxon>Bacteria</taxon>
        <taxon>Bacillati</taxon>
        <taxon>Actinomycetota</taxon>
        <taxon>Actinomycetes</taxon>
        <taxon>Propionibacteriales</taxon>
        <taxon>Nocardioidaceae</taxon>
        <taxon>Nocardioides</taxon>
    </lineage>
</organism>
<evidence type="ECO:0000256" key="7">
    <source>
        <dbReference type="ARBA" id="ARBA00022989"/>
    </source>
</evidence>
<feature type="transmembrane region" description="Helical" evidence="11">
    <location>
        <begin position="197"/>
        <end position="217"/>
    </location>
</feature>
<evidence type="ECO:0000256" key="5">
    <source>
        <dbReference type="ARBA" id="ARBA00022597"/>
    </source>
</evidence>
<protein>
    <recommendedName>
        <fullName evidence="10">Xylose transport system permease protein XylH</fullName>
    </recommendedName>
</protein>